<dbReference type="CDD" id="cd22460">
    <property type="entry name" value="KH-I_PEPPER_rpt2_like"/>
    <property type="match status" value="2"/>
</dbReference>
<dbReference type="SMART" id="SM00322">
    <property type="entry name" value="KH"/>
    <property type="match status" value="4"/>
</dbReference>
<sequence>MGATSSAHSPLLPPPIRTSIFRAEYRSDAKMAEEEAPMVYAARSGGGDIVFRILCNKSKTGQVIGKGGSVIKQLRDETLSRIKVENMVPGSDDRVIVISAPDTPGEESSPALDAAVRIYAVMMATTVMPGGDDADAAAIAAADAIVGAEAAPEVKASVRLLIPKSQTGCLIGKGGIIINEMREQTGAQIRVCNKDQIPVCALQGDDMVQITGESSAVLCGFHAVLAKLRATPPREALSGQIIGNSAQQVPGMPGAYPTAGSKRPLDMMQPNAQGQFMGAGAPQYMGQPQFGGQQQYMGGYSAPMFPGQAPPVPASRAPSGSAGNQVLFRVLCPGNRTGSVIGRSGDTIKALREQSGAKIKVEDAIPGSEERVVAISCAEDGVSPMSPAQVALLRVYACIAEPPQGAGAAAYTGPPPFRLLIPGQQVGCLIGKGGAIIKAMREESGAHIKILPHEQLPGCALEGDELLEIGAASPHACAAAVQAVSTRLRAYVPRPDAPIAMPLA</sequence>
<reference evidence="4" key="1">
    <citation type="submission" date="2021-01" db="EMBL/GenBank/DDBJ databases">
        <authorList>
            <person name="Corre E."/>
            <person name="Pelletier E."/>
            <person name="Niang G."/>
            <person name="Scheremetjew M."/>
            <person name="Finn R."/>
            <person name="Kale V."/>
            <person name="Holt S."/>
            <person name="Cochrane G."/>
            <person name="Meng A."/>
            <person name="Brown T."/>
            <person name="Cohen L."/>
        </authorList>
    </citation>
    <scope>NUCLEOTIDE SEQUENCE</scope>
    <source>
        <strain evidence="4">SL-175</strain>
    </source>
</reference>
<dbReference type="GO" id="GO:0003723">
    <property type="term" value="F:RNA binding"/>
    <property type="evidence" value="ECO:0007669"/>
    <property type="project" value="UniProtKB-UniRule"/>
</dbReference>
<dbReference type="InterPro" id="IPR036612">
    <property type="entry name" value="KH_dom_type_1_sf"/>
</dbReference>
<evidence type="ECO:0000256" key="2">
    <source>
        <dbReference type="PROSITE-ProRule" id="PRU00117"/>
    </source>
</evidence>
<dbReference type="EMBL" id="HBFC01001053">
    <property type="protein sequence ID" value="CAD8697864.1"/>
    <property type="molecule type" value="Transcribed_RNA"/>
</dbReference>
<dbReference type="Gene3D" id="3.30.1370.10">
    <property type="entry name" value="K Homology domain, type 1"/>
    <property type="match status" value="4"/>
</dbReference>
<keyword evidence="2" id="KW-0694">RNA-binding</keyword>
<feature type="domain" description="K Homology" evidence="3">
    <location>
        <begin position="154"/>
        <end position="229"/>
    </location>
</feature>
<dbReference type="PANTHER" id="PTHR10288">
    <property type="entry name" value="KH DOMAIN CONTAINING RNA BINDING PROTEIN"/>
    <property type="match status" value="1"/>
</dbReference>
<feature type="domain" description="K Homology" evidence="3">
    <location>
        <begin position="47"/>
        <end position="123"/>
    </location>
</feature>
<gene>
    <name evidence="4" type="ORF">MANT1106_LOCUS543</name>
</gene>
<dbReference type="InterPro" id="IPR004087">
    <property type="entry name" value="KH_dom"/>
</dbReference>
<protein>
    <recommendedName>
        <fullName evidence="3">K Homology domain-containing protein</fullName>
    </recommendedName>
</protein>
<name>A0A7S0S6C1_9CHLO</name>
<evidence type="ECO:0000313" key="4">
    <source>
        <dbReference type="EMBL" id="CAD8697864.1"/>
    </source>
</evidence>
<evidence type="ECO:0000259" key="3">
    <source>
        <dbReference type="SMART" id="SM00322"/>
    </source>
</evidence>
<accession>A0A7S0S6C1</accession>
<feature type="domain" description="K Homology" evidence="3">
    <location>
        <begin position="413"/>
        <end position="489"/>
    </location>
</feature>
<organism evidence="4">
    <name type="scientific">Mantoniella antarctica</name>
    <dbReference type="NCBI Taxonomy" id="81844"/>
    <lineage>
        <taxon>Eukaryota</taxon>
        <taxon>Viridiplantae</taxon>
        <taxon>Chlorophyta</taxon>
        <taxon>Mamiellophyceae</taxon>
        <taxon>Mamiellales</taxon>
        <taxon>Mamiellaceae</taxon>
        <taxon>Mantoniella</taxon>
    </lineage>
</organism>
<dbReference type="InterPro" id="IPR004088">
    <property type="entry name" value="KH_dom_type_1"/>
</dbReference>
<dbReference type="AlphaFoldDB" id="A0A7S0S6C1"/>
<proteinExistence type="predicted"/>
<dbReference type="SUPFAM" id="SSF54791">
    <property type="entry name" value="Eukaryotic type KH-domain (KH-domain type I)"/>
    <property type="match status" value="4"/>
</dbReference>
<dbReference type="PROSITE" id="PS50084">
    <property type="entry name" value="KH_TYPE_1"/>
    <property type="match status" value="4"/>
</dbReference>
<dbReference type="Pfam" id="PF00013">
    <property type="entry name" value="KH_1"/>
    <property type="match status" value="4"/>
</dbReference>
<keyword evidence="1" id="KW-0677">Repeat</keyword>
<evidence type="ECO:0000256" key="1">
    <source>
        <dbReference type="ARBA" id="ARBA00022737"/>
    </source>
</evidence>
<dbReference type="CDD" id="cd22459">
    <property type="entry name" value="KH-I_PEPPER_rpt1_like"/>
    <property type="match status" value="2"/>
</dbReference>
<feature type="domain" description="K Homology" evidence="3">
    <location>
        <begin position="324"/>
        <end position="400"/>
    </location>
</feature>